<organism evidence="2 3">
    <name type="scientific">Candidatus Portnoybacteria bacterium CG06_land_8_20_14_3_00_39_12</name>
    <dbReference type="NCBI Taxonomy" id="1974809"/>
    <lineage>
        <taxon>Bacteria</taxon>
        <taxon>Candidatus Portnoyibacteriota</taxon>
    </lineage>
</organism>
<dbReference type="InterPro" id="IPR012337">
    <property type="entry name" value="RNaseH-like_sf"/>
</dbReference>
<dbReference type="Pfam" id="PF10108">
    <property type="entry name" value="DNA_pol_B_exo2"/>
    <property type="match status" value="1"/>
</dbReference>
<dbReference type="SUPFAM" id="SSF53098">
    <property type="entry name" value="Ribonuclease H-like"/>
    <property type="match status" value="1"/>
</dbReference>
<dbReference type="EMBL" id="PEVY01000015">
    <property type="protein sequence ID" value="PIU75439.1"/>
    <property type="molecule type" value="Genomic_DNA"/>
</dbReference>
<name>A0A2M7AY00_9BACT</name>
<evidence type="ECO:0000259" key="1">
    <source>
        <dbReference type="Pfam" id="PF10108"/>
    </source>
</evidence>
<sequence>MQKLFLDIETIPAEEKARKTLKMLYDKRVKKAKNGVVHEDFEQFLLNTCFDGAYGRIICIAYATNDDPVKSLCYDPDEAETLRQFWSIAGRHNLFIGHNVMDFDLRFIYQRSIVHKVRPTHNLSFARYRDYPIYDTMREWAKWCGATVGLEYLALALGIPTPKQGIDGSRVFEFYQQGRLDEIVKYCQRDVETTRLIY</sequence>
<evidence type="ECO:0000313" key="3">
    <source>
        <dbReference type="Proteomes" id="UP000228775"/>
    </source>
</evidence>
<dbReference type="InterPro" id="IPR019288">
    <property type="entry name" value="3'-5'_exonuclease_PolB-like"/>
</dbReference>
<accession>A0A2M7AY00</accession>
<dbReference type="AlphaFoldDB" id="A0A2M7AY00"/>
<gene>
    <name evidence="2" type="ORF">COS76_00695</name>
</gene>
<dbReference type="InterPro" id="IPR036397">
    <property type="entry name" value="RNaseH_sf"/>
</dbReference>
<dbReference type="Gene3D" id="3.30.420.10">
    <property type="entry name" value="Ribonuclease H-like superfamily/Ribonuclease H"/>
    <property type="match status" value="1"/>
</dbReference>
<dbReference type="GO" id="GO:0003676">
    <property type="term" value="F:nucleic acid binding"/>
    <property type="evidence" value="ECO:0007669"/>
    <property type="project" value="InterPro"/>
</dbReference>
<evidence type="ECO:0000313" key="2">
    <source>
        <dbReference type="EMBL" id="PIU75439.1"/>
    </source>
</evidence>
<comment type="caution">
    <text evidence="2">The sequence shown here is derived from an EMBL/GenBank/DDBJ whole genome shotgun (WGS) entry which is preliminary data.</text>
</comment>
<proteinExistence type="predicted"/>
<feature type="non-terminal residue" evidence="2">
    <location>
        <position position="198"/>
    </location>
</feature>
<reference evidence="3" key="1">
    <citation type="submission" date="2017-09" db="EMBL/GenBank/DDBJ databases">
        <title>Depth-based differentiation of microbial function through sediment-hosted aquifers and enrichment of novel symbionts in the deep terrestrial subsurface.</title>
        <authorList>
            <person name="Probst A.J."/>
            <person name="Ladd B."/>
            <person name="Jarett J.K."/>
            <person name="Geller-Mcgrath D.E."/>
            <person name="Sieber C.M.K."/>
            <person name="Emerson J.B."/>
            <person name="Anantharaman K."/>
            <person name="Thomas B.C."/>
            <person name="Malmstrom R."/>
            <person name="Stieglmeier M."/>
            <person name="Klingl A."/>
            <person name="Woyke T."/>
            <person name="Ryan C.M."/>
            <person name="Banfield J.F."/>
        </authorList>
    </citation>
    <scope>NUCLEOTIDE SEQUENCE [LARGE SCALE GENOMIC DNA]</scope>
</reference>
<protein>
    <recommendedName>
        <fullName evidence="1">Predicted 3'-5' exonuclease PolB-like domain-containing protein</fullName>
    </recommendedName>
</protein>
<dbReference type="Proteomes" id="UP000228775">
    <property type="component" value="Unassembled WGS sequence"/>
</dbReference>
<feature type="domain" description="Predicted 3'-5' exonuclease PolB-like" evidence="1">
    <location>
        <begin position="57"/>
        <end position="198"/>
    </location>
</feature>